<evidence type="ECO:0000313" key="4">
    <source>
        <dbReference type="EMBL" id="KAF1809545.1"/>
    </source>
</evidence>
<dbReference type="Proteomes" id="UP000504638">
    <property type="component" value="Unplaced"/>
</dbReference>
<sequence length="77" mass="8350">IASASYNKTVQVWCADTGDCVQTHNGYGDLVTSMAFSHNSVLITLAARDNIVRVWRANTCECIQTLESHGGSVTHHS</sequence>
<reference evidence="6" key="2">
    <citation type="submission" date="2020-04" db="EMBL/GenBank/DDBJ databases">
        <authorList>
            <consortium name="NCBI Genome Project"/>
        </authorList>
    </citation>
    <scope>NUCLEOTIDE SEQUENCE</scope>
    <source>
        <strain evidence="6">CBS 781.70</strain>
    </source>
</reference>
<evidence type="ECO:0000256" key="1">
    <source>
        <dbReference type="ARBA" id="ARBA00022574"/>
    </source>
</evidence>
<evidence type="ECO:0000313" key="6">
    <source>
        <dbReference type="RefSeq" id="XP_033531176.1"/>
    </source>
</evidence>
<evidence type="ECO:0008006" key="7">
    <source>
        <dbReference type="Google" id="ProtNLM"/>
    </source>
</evidence>
<dbReference type="Pfam" id="PF00400">
    <property type="entry name" value="WD40"/>
    <property type="match status" value="1"/>
</dbReference>
<feature type="non-terminal residue" evidence="4">
    <location>
        <position position="77"/>
    </location>
</feature>
<evidence type="ECO:0000313" key="5">
    <source>
        <dbReference type="Proteomes" id="UP000504638"/>
    </source>
</evidence>
<dbReference type="InterPro" id="IPR036322">
    <property type="entry name" value="WD40_repeat_dom_sf"/>
</dbReference>
<dbReference type="InterPro" id="IPR015943">
    <property type="entry name" value="WD40/YVTN_repeat-like_dom_sf"/>
</dbReference>
<accession>A0A6G1FUH9</accession>
<protein>
    <recommendedName>
        <fullName evidence="7">WD40 repeat-like protein</fullName>
    </recommendedName>
</protein>
<dbReference type="Gene3D" id="2.130.10.10">
    <property type="entry name" value="YVTN repeat-like/Quinoprotein amine dehydrogenase"/>
    <property type="match status" value="1"/>
</dbReference>
<proteinExistence type="predicted"/>
<gene>
    <name evidence="4 6" type="ORF">P152DRAFT_364392</name>
</gene>
<dbReference type="SUPFAM" id="SSF50978">
    <property type="entry name" value="WD40 repeat-like"/>
    <property type="match status" value="1"/>
</dbReference>
<dbReference type="OrthoDB" id="538223at2759"/>
<dbReference type="GeneID" id="54415978"/>
<dbReference type="AlphaFoldDB" id="A0A6G1FUH9"/>
<keyword evidence="2" id="KW-0677">Repeat</keyword>
<feature type="non-terminal residue" evidence="4">
    <location>
        <position position="1"/>
    </location>
</feature>
<evidence type="ECO:0000256" key="3">
    <source>
        <dbReference type="PROSITE-ProRule" id="PRU00221"/>
    </source>
</evidence>
<feature type="repeat" description="WD" evidence="3">
    <location>
        <begin position="1"/>
        <end position="23"/>
    </location>
</feature>
<feature type="repeat" description="WD" evidence="3">
    <location>
        <begin position="24"/>
        <end position="65"/>
    </location>
</feature>
<keyword evidence="1 3" id="KW-0853">WD repeat</keyword>
<organism evidence="4">
    <name type="scientific">Eremomyces bilateralis CBS 781.70</name>
    <dbReference type="NCBI Taxonomy" id="1392243"/>
    <lineage>
        <taxon>Eukaryota</taxon>
        <taxon>Fungi</taxon>
        <taxon>Dikarya</taxon>
        <taxon>Ascomycota</taxon>
        <taxon>Pezizomycotina</taxon>
        <taxon>Dothideomycetes</taxon>
        <taxon>Dothideomycetes incertae sedis</taxon>
        <taxon>Eremomycetales</taxon>
        <taxon>Eremomycetaceae</taxon>
        <taxon>Eremomyces</taxon>
    </lineage>
</organism>
<dbReference type="PROSITE" id="PS50082">
    <property type="entry name" value="WD_REPEATS_2"/>
    <property type="match status" value="2"/>
</dbReference>
<name>A0A6G1FUH9_9PEZI</name>
<dbReference type="PANTHER" id="PTHR19848:SF8">
    <property type="entry name" value="F-BOX AND WD REPEAT DOMAIN CONTAINING 7"/>
    <property type="match status" value="1"/>
</dbReference>
<reference evidence="6" key="3">
    <citation type="submission" date="2025-04" db="UniProtKB">
        <authorList>
            <consortium name="RefSeq"/>
        </authorList>
    </citation>
    <scope>IDENTIFICATION</scope>
    <source>
        <strain evidence="6">CBS 781.70</strain>
    </source>
</reference>
<reference evidence="4 6" key="1">
    <citation type="submission" date="2020-01" db="EMBL/GenBank/DDBJ databases">
        <authorList>
            <consortium name="DOE Joint Genome Institute"/>
            <person name="Haridas S."/>
            <person name="Albert R."/>
            <person name="Binder M."/>
            <person name="Bloem J."/>
            <person name="Labutti K."/>
            <person name="Salamov A."/>
            <person name="Andreopoulos B."/>
            <person name="Baker S.E."/>
            <person name="Barry K."/>
            <person name="Bills G."/>
            <person name="Bluhm B.H."/>
            <person name="Cannon C."/>
            <person name="Castanera R."/>
            <person name="Culley D.E."/>
            <person name="Daum C."/>
            <person name="Ezra D."/>
            <person name="Gonzalez J.B."/>
            <person name="Henrissat B."/>
            <person name="Kuo A."/>
            <person name="Liang C."/>
            <person name="Lipzen A."/>
            <person name="Lutzoni F."/>
            <person name="Magnuson J."/>
            <person name="Mondo S."/>
            <person name="Nolan M."/>
            <person name="Ohm R."/>
            <person name="Pangilinan J."/>
            <person name="Park H.-J."/>
            <person name="Ramirez L."/>
            <person name="Alfaro M."/>
            <person name="Sun H."/>
            <person name="Tritt A."/>
            <person name="Yoshinaga Y."/>
            <person name="Zwiers L.-H."/>
            <person name="Turgeon B.G."/>
            <person name="Goodwin S.B."/>
            <person name="Spatafora J.W."/>
            <person name="Crous P.W."/>
            <person name="Grigoriev I.V."/>
        </authorList>
    </citation>
    <scope>NUCLEOTIDE SEQUENCE</scope>
    <source>
        <strain evidence="4 6">CBS 781.70</strain>
    </source>
</reference>
<evidence type="ECO:0000256" key="2">
    <source>
        <dbReference type="ARBA" id="ARBA00022737"/>
    </source>
</evidence>
<dbReference type="PANTHER" id="PTHR19848">
    <property type="entry name" value="WD40 REPEAT PROTEIN"/>
    <property type="match status" value="1"/>
</dbReference>
<keyword evidence="5" id="KW-1185">Reference proteome</keyword>
<dbReference type="RefSeq" id="XP_033531176.1">
    <property type="nucleotide sequence ID" value="XM_033675408.1"/>
</dbReference>
<dbReference type="InterPro" id="IPR001680">
    <property type="entry name" value="WD40_rpt"/>
</dbReference>
<dbReference type="EMBL" id="ML975172">
    <property type="protein sequence ID" value="KAF1809545.1"/>
    <property type="molecule type" value="Genomic_DNA"/>
</dbReference>